<accession>A0A142BFE6</accession>
<dbReference type="PATRIC" id="fig|570277.3.peg.3752"/>
<dbReference type="AlphaFoldDB" id="A0A142BFE6"/>
<reference evidence="1 2" key="1">
    <citation type="journal article" date="2016" name="Front. Microbiol.">
        <title>Genomic Insight into the Host-Endosymbiont Relationship of Endozoicomonas montiporae CL-33(T) with its Coral Host.</title>
        <authorList>
            <person name="Ding J.-Y."/>
            <person name="Shiu J.-H."/>
            <person name="Chen W.-M."/>
            <person name="Chiang Y.-R."/>
            <person name="Tang S.-L."/>
        </authorList>
    </citation>
    <scope>NUCLEOTIDE SEQUENCE [LARGE SCALE GENOMIC DNA]</scope>
    <source>
        <strain evidence="1 2">CL-33</strain>
    </source>
</reference>
<sequence length="37" mass="4205">MKLQFLGATGTVTGSKYLVECHGRKILVVWWTPLSRQ</sequence>
<dbReference type="KEGG" id="emp:EZMO1_3486"/>
<dbReference type="EMBL" id="CP013251">
    <property type="protein sequence ID" value="AMO57472.1"/>
    <property type="molecule type" value="Genomic_DNA"/>
</dbReference>
<dbReference type="InterPro" id="IPR036866">
    <property type="entry name" value="RibonucZ/Hydroxyglut_hydro"/>
</dbReference>
<proteinExistence type="predicted"/>
<protein>
    <submittedName>
        <fullName evidence="1">Uncharacterized protein</fullName>
    </submittedName>
</protein>
<evidence type="ECO:0000313" key="2">
    <source>
        <dbReference type="Proteomes" id="UP000071065"/>
    </source>
</evidence>
<evidence type="ECO:0000313" key="1">
    <source>
        <dbReference type="EMBL" id="AMO57472.1"/>
    </source>
</evidence>
<name>A0A142BFE6_9GAMM</name>
<gene>
    <name evidence="1" type="ORF">EZMO1_3486</name>
</gene>
<dbReference type="Proteomes" id="UP000071065">
    <property type="component" value="Chromosome"/>
</dbReference>
<dbReference type="SUPFAM" id="SSF56281">
    <property type="entry name" value="Metallo-hydrolase/oxidoreductase"/>
    <property type="match status" value="1"/>
</dbReference>
<organism evidence="1 2">
    <name type="scientific">Endozoicomonas montiporae CL-33</name>
    <dbReference type="NCBI Taxonomy" id="570277"/>
    <lineage>
        <taxon>Bacteria</taxon>
        <taxon>Pseudomonadati</taxon>
        <taxon>Pseudomonadota</taxon>
        <taxon>Gammaproteobacteria</taxon>
        <taxon>Oceanospirillales</taxon>
        <taxon>Endozoicomonadaceae</taxon>
        <taxon>Endozoicomonas</taxon>
    </lineage>
</organism>
<dbReference type="Gene3D" id="3.60.15.10">
    <property type="entry name" value="Ribonuclease Z/Hydroxyacylglutathione hydrolase-like"/>
    <property type="match status" value="1"/>
</dbReference>